<dbReference type="EMBL" id="BARS01054766">
    <property type="protein sequence ID" value="GAG51490.1"/>
    <property type="molecule type" value="Genomic_DNA"/>
</dbReference>
<evidence type="ECO:0000259" key="3">
    <source>
        <dbReference type="Pfam" id="PF07687"/>
    </source>
</evidence>
<organism evidence="4">
    <name type="scientific">marine sediment metagenome</name>
    <dbReference type="NCBI Taxonomy" id="412755"/>
    <lineage>
        <taxon>unclassified sequences</taxon>
        <taxon>metagenomes</taxon>
        <taxon>ecological metagenomes</taxon>
    </lineage>
</organism>
<gene>
    <name evidence="4" type="ORF">S01H1_81000</name>
</gene>
<dbReference type="SUPFAM" id="SSF55031">
    <property type="entry name" value="Bacterial exopeptidase dimerisation domain"/>
    <property type="match status" value="1"/>
</dbReference>
<evidence type="ECO:0000313" key="4">
    <source>
        <dbReference type="EMBL" id="GAG51490.1"/>
    </source>
</evidence>
<comment type="caution">
    <text evidence="4">The sequence shown here is derived from an EMBL/GenBank/DDBJ whole genome shotgun (WGS) entry which is preliminary data.</text>
</comment>
<dbReference type="InterPro" id="IPR011650">
    <property type="entry name" value="Peptidase_M20_dimer"/>
</dbReference>
<dbReference type="Gene3D" id="3.40.630.10">
    <property type="entry name" value="Zn peptidases"/>
    <property type="match status" value="1"/>
</dbReference>
<feature type="non-terminal residue" evidence="4">
    <location>
        <position position="1"/>
    </location>
</feature>
<dbReference type="PANTHER" id="PTHR43808:SF32">
    <property type="entry name" value="ARGE_DAPE-RELATED DEACYLASE"/>
    <property type="match status" value="1"/>
</dbReference>
<dbReference type="SUPFAM" id="SSF53187">
    <property type="entry name" value="Zn-dependent exopeptidases"/>
    <property type="match status" value="1"/>
</dbReference>
<dbReference type="Gene3D" id="3.30.70.360">
    <property type="match status" value="1"/>
</dbReference>
<protein>
    <recommendedName>
        <fullName evidence="3">Peptidase M20 dimerisation domain-containing protein</fullName>
    </recommendedName>
</protein>
<dbReference type="Pfam" id="PF07687">
    <property type="entry name" value="M20_dimer"/>
    <property type="match status" value="1"/>
</dbReference>
<feature type="domain" description="Peptidase M20 dimerisation" evidence="3">
    <location>
        <begin position="59"/>
        <end position="164"/>
    </location>
</feature>
<evidence type="ECO:0000256" key="1">
    <source>
        <dbReference type="ARBA" id="ARBA00022723"/>
    </source>
</evidence>
<keyword evidence="1" id="KW-0479">Metal-binding</keyword>
<reference evidence="4" key="1">
    <citation type="journal article" date="2014" name="Front. Microbiol.">
        <title>High frequency of phylogenetically diverse reductive dehalogenase-homologous genes in deep subseafloor sedimentary metagenomes.</title>
        <authorList>
            <person name="Kawai M."/>
            <person name="Futagami T."/>
            <person name="Toyoda A."/>
            <person name="Takaki Y."/>
            <person name="Nishi S."/>
            <person name="Hori S."/>
            <person name="Arai W."/>
            <person name="Tsubouchi T."/>
            <person name="Morono Y."/>
            <person name="Uchiyama I."/>
            <person name="Ito T."/>
            <person name="Fujiyama A."/>
            <person name="Inagaki F."/>
            <person name="Takami H."/>
        </authorList>
    </citation>
    <scope>NUCLEOTIDE SEQUENCE</scope>
    <source>
        <strain evidence="4">Expedition CK06-06</strain>
    </source>
</reference>
<feature type="non-terminal residue" evidence="4">
    <location>
        <position position="214"/>
    </location>
</feature>
<name>X0Y6X3_9ZZZZ</name>
<dbReference type="GO" id="GO:0016787">
    <property type="term" value="F:hydrolase activity"/>
    <property type="evidence" value="ECO:0007669"/>
    <property type="project" value="UniProtKB-KW"/>
</dbReference>
<accession>X0Y6X3</accession>
<proteinExistence type="predicted"/>
<dbReference type="InterPro" id="IPR050072">
    <property type="entry name" value="Peptidase_M20A"/>
</dbReference>
<dbReference type="InterPro" id="IPR036264">
    <property type="entry name" value="Bact_exopeptidase_dim_dom"/>
</dbReference>
<dbReference type="PANTHER" id="PTHR43808">
    <property type="entry name" value="ACETYLORNITHINE DEACETYLASE"/>
    <property type="match status" value="1"/>
</dbReference>
<evidence type="ECO:0000256" key="2">
    <source>
        <dbReference type="ARBA" id="ARBA00022801"/>
    </source>
</evidence>
<dbReference type="AlphaFoldDB" id="X0Y6X3"/>
<sequence>LEILDRLGVDLAVGAQLVPDEERGGVHGTRLLLEEMDRGELRRPDYVVIGEKSDLKVRIAERGILRYDIRFKGRATHTCNARVDGVNAIAKASKAVLALERHIDKYHPYVGHPVLSVNAIQAGTVINQVPAECVIGVDHRPIIGETAETVIEETERILEEAGKGDPDWRWELETNKDEDGNYVYSPPNYTDPETELGKAFFTAVPAALDRDPEL</sequence>
<keyword evidence="2" id="KW-0378">Hydrolase</keyword>